<name>F0X025_9STRA</name>
<protein>
    <submittedName>
        <fullName evidence="1">AlNc14C456G11764 protein</fullName>
    </submittedName>
</protein>
<dbReference type="AlphaFoldDB" id="F0X025"/>
<sequence>MEMKDKVKVTMDTSNAITLHHVLSTNDIARRSSQLRFNLSTLNEYADLLISDGEEHMIAAMGIFWLGYVEKYNNFIILRCVCKSDVFQGFQIYSRRSLSQVEARL</sequence>
<dbReference type="HOGENOM" id="CLU_2268862_0_0_1"/>
<reference evidence="1" key="1">
    <citation type="journal article" date="2011" name="PLoS Biol.">
        <title>Gene gain and loss during evolution of obligate parasitism in the white rust pathogen of Arabidopsis thaliana.</title>
        <authorList>
            <person name="Kemen E."/>
            <person name="Gardiner A."/>
            <person name="Schultz-Larsen T."/>
            <person name="Kemen A.C."/>
            <person name="Balmuth A.L."/>
            <person name="Robert-Seilaniantz A."/>
            <person name="Bailey K."/>
            <person name="Holub E."/>
            <person name="Studholme D.J."/>
            <person name="Maclean D."/>
            <person name="Jones J.D."/>
        </authorList>
    </citation>
    <scope>NUCLEOTIDE SEQUENCE</scope>
</reference>
<accession>F0X025</accession>
<proteinExistence type="predicted"/>
<evidence type="ECO:0000313" key="1">
    <source>
        <dbReference type="EMBL" id="CCA27107.1"/>
    </source>
</evidence>
<dbReference type="EMBL" id="FR824499">
    <property type="protein sequence ID" value="CCA27107.1"/>
    <property type="molecule type" value="Genomic_DNA"/>
</dbReference>
<organism evidence="1">
    <name type="scientific">Albugo laibachii Nc14</name>
    <dbReference type="NCBI Taxonomy" id="890382"/>
    <lineage>
        <taxon>Eukaryota</taxon>
        <taxon>Sar</taxon>
        <taxon>Stramenopiles</taxon>
        <taxon>Oomycota</taxon>
        <taxon>Peronosporomycetes</taxon>
        <taxon>Albuginales</taxon>
        <taxon>Albuginaceae</taxon>
        <taxon>Albugo</taxon>
    </lineage>
</organism>
<gene>
    <name evidence="1" type="primary">AlNc14C456G11764</name>
    <name evidence="1" type="ORF">ALNC14_132510</name>
</gene>
<reference evidence="1" key="2">
    <citation type="submission" date="2011-02" db="EMBL/GenBank/DDBJ databases">
        <authorList>
            <person name="MacLean D."/>
        </authorList>
    </citation>
    <scope>NUCLEOTIDE SEQUENCE</scope>
</reference>